<feature type="domain" description="Ppx/GppA phosphatase C-terminal" evidence="3">
    <location>
        <begin position="312"/>
        <end position="466"/>
    </location>
</feature>
<dbReference type="RefSeq" id="WP_013558333.1">
    <property type="nucleotide sequence ID" value="NC_014958.1"/>
</dbReference>
<dbReference type="Pfam" id="PF02541">
    <property type="entry name" value="Ppx-GppA"/>
    <property type="match status" value="1"/>
</dbReference>
<evidence type="ECO:0000259" key="3">
    <source>
        <dbReference type="Pfam" id="PF21447"/>
    </source>
</evidence>
<dbReference type="EMBL" id="CP002454">
    <property type="protein sequence ID" value="ADV68830.1"/>
    <property type="molecule type" value="Genomic_DNA"/>
</dbReference>
<evidence type="ECO:0000313" key="4">
    <source>
        <dbReference type="EMBL" id="ADV68830.1"/>
    </source>
</evidence>
<accession>E8U4G5</accession>
<dbReference type="InterPro" id="IPR043129">
    <property type="entry name" value="ATPase_NBD"/>
</dbReference>
<dbReference type="PIRSF" id="PIRSF001267">
    <property type="entry name" value="Pyrophosphatase_GppA_Ppx"/>
    <property type="match status" value="1"/>
</dbReference>
<dbReference type="PANTHER" id="PTHR30005">
    <property type="entry name" value="EXOPOLYPHOSPHATASE"/>
    <property type="match status" value="1"/>
</dbReference>
<dbReference type="InterPro" id="IPR050273">
    <property type="entry name" value="GppA/Ppx_hydrolase"/>
</dbReference>
<dbReference type="InterPro" id="IPR030673">
    <property type="entry name" value="PyroPPase_GppA_Ppx"/>
</dbReference>
<dbReference type="InterPro" id="IPR048950">
    <property type="entry name" value="Ppx_GppA_C"/>
</dbReference>
<dbReference type="Proteomes" id="UP000008635">
    <property type="component" value="Chromosome"/>
</dbReference>
<dbReference type="EC" id="3.6.1.40" evidence="4"/>
<protein>
    <submittedName>
        <fullName evidence="4">Ppx/GppA phosphatase</fullName>
        <ecNumber evidence="4">3.6.1.40</ecNumber>
    </submittedName>
</protein>
<dbReference type="InterPro" id="IPR003695">
    <property type="entry name" value="Ppx_GppA_N"/>
</dbReference>
<dbReference type="STRING" id="709986.Deima_3202"/>
<dbReference type="Gene3D" id="3.30.420.40">
    <property type="match status" value="1"/>
</dbReference>
<dbReference type="GO" id="GO:0008894">
    <property type="term" value="F:guanosine-5'-triphosphate,3'-diphosphate diphosphatase activity"/>
    <property type="evidence" value="ECO:0007669"/>
    <property type="project" value="UniProtKB-EC"/>
</dbReference>
<dbReference type="HOGENOM" id="CLU_025908_4_2_0"/>
<evidence type="ECO:0000256" key="1">
    <source>
        <dbReference type="ARBA" id="ARBA00022801"/>
    </source>
</evidence>
<dbReference type="SUPFAM" id="SSF53067">
    <property type="entry name" value="Actin-like ATPase domain"/>
    <property type="match status" value="2"/>
</dbReference>
<keyword evidence="5" id="KW-1185">Reference proteome</keyword>
<proteinExistence type="predicted"/>
<feature type="domain" description="Ppx/GppA phosphatase N-terminal" evidence="2">
    <location>
        <begin position="19"/>
        <end position="301"/>
    </location>
</feature>
<keyword evidence="1 4" id="KW-0378">Hydrolase</keyword>
<sequence length="498" mass="52839">MRFAVADVGTNSCHLLLAEARSGGYRVLDALKVRTRLGAHLDQGRLNEEGVARLVEAVSHFRDLARAAQVHELRLYATSAVREARNRDEVLARVAHATGVPLTVISGEREGQLTYLGAAHSVQFGPDNVLLDLGGGSLELARGDERGAHHVVSLPVGSERMRALLDRDPPSEGAVREVMATVRGALLPHLQAFTPGADTTVIGSSGTFEAAGALLMARAGATGSVNGFTFPVADLAALLADLRKLGPAKRARVPGLDVRRTDIIIPGLAVLVAALETLGAGRVTVSEGALREGMLVEALAQEAEWEAGLSARERSVLDVAARFHADLPHGRHVARLARDVLGRLAAHGERFPPESADLLGAAALLHEVGLAVAQSSHHKHSAYLIRHAGLRGFSPTEVELIALLARYHRKSAPKPTHPEFTSLSAERQGLVRRLAGVLRVADGLDRSHAHASAVQALTRAGRTWTLTVTGARDLDLSGARDKADVWGDAFGPLTLQRA</sequence>
<reference evidence="5" key="2">
    <citation type="submission" date="2011-01" db="EMBL/GenBank/DDBJ databases">
        <title>The complete genome of Deinococcus maricopensis DSM 21211.</title>
        <authorList>
            <consortium name="US DOE Joint Genome Institute (JGI-PGF)"/>
            <person name="Lucas S."/>
            <person name="Copeland A."/>
            <person name="Lapidus A."/>
            <person name="Goodwin L."/>
            <person name="Pitluck S."/>
            <person name="Kyrpides N."/>
            <person name="Mavromatis K."/>
            <person name="Pagani I."/>
            <person name="Ivanova N."/>
            <person name="Ovchinnikova G."/>
            <person name="Zeytun A."/>
            <person name="Detter J.C."/>
            <person name="Han C."/>
            <person name="Land M."/>
            <person name="Hauser L."/>
            <person name="Markowitz V."/>
            <person name="Cheng J.-F."/>
            <person name="Hugenholtz P."/>
            <person name="Woyke T."/>
            <person name="Wu D."/>
            <person name="Pukall R."/>
            <person name="Gehrich-Schroeter G."/>
            <person name="Brambilla E."/>
            <person name="Klenk H.-P."/>
            <person name="Eisen J.A."/>
        </authorList>
    </citation>
    <scope>NUCLEOTIDE SEQUENCE [LARGE SCALE GENOMIC DNA]</scope>
    <source>
        <strain evidence="5">DSM 21211 / LMG 22137 / NRRL B-23946 / LB-34</strain>
    </source>
</reference>
<dbReference type="PANTHER" id="PTHR30005:SF0">
    <property type="entry name" value="RETROGRADE REGULATION PROTEIN 2"/>
    <property type="match status" value="1"/>
</dbReference>
<dbReference type="eggNOG" id="COG0248">
    <property type="taxonomic scope" value="Bacteria"/>
</dbReference>
<dbReference type="OrthoDB" id="9807195at2"/>
<reference evidence="4 5" key="1">
    <citation type="journal article" date="2011" name="Stand. Genomic Sci.">
        <title>Complete genome sequence of Deinococcus maricopensis type strain (LB-34).</title>
        <authorList>
            <person name="Pukall R."/>
            <person name="Zeytun A."/>
            <person name="Lucas S."/>
            <person name="Lapidus A."/>
            <person name="Hammon N."/>
            <person name="Deshpande S."/>
            <person name="Nolan M."/>
            <person name="Cheng J.F."/>
            <person name="Pitluck S."/>
            <person name="Liolios K."/>
            <person name="Pagani I."/>
            <person name="Mikhailova N."/>
            <person name="Ivanova N."/>
            <person name="Mavromatis K."/>
            <person name="Pati A."/>
            <person name="Tapia R."/>
            <person name="Han C."/>
            <person name="Goodwin L."/>
            <person name="Chen A."/>
            <person name="Palaniappan K."/>
            <person name="Land M."/>
            <person name="Hauser L."/>
            <person name="Chang Y.J."/>
            <person name="Jeffries C.D."/>
            <person name="Brambilla E.M."/>
            <person name="Rohde M."/>
            <person name="Goker M."/>
            <person name="Detter J.C."/>
            <person name="Woyke T."/>
            <person name="Bristow J."/>
            <person name="Eisen J.A."/>
            <person name="Markowitz V."/>
            <person name="Hugenholtz P."/>
            <person name="Kyrpides N.C."/>
            <person name="Klenk H.P."/>
        </authorList>
    </citation>
    <scope>NUCLEOTIDE SEQUENCE [LARGE SCALE GENOMIC DNA]</scope>
    <source>
        <strain evidence="5">DSM 21211 / LMG 22137 / NRRL B-23946 / LB-34</strain>
    </source>
</reference>
<dbReference type="AlphaFoldDB" id="E8U4G5"/>
<organism evidence="4 5">
    <name type="scientific">Deinococcus maricopensis (strain DSM 21211 / LMG 22137 / NRRL B-23946 / LB-34)</name>
    <dbReference type="NCBI Taxonomy" id="709986"/>
    <lineage>
        <taxon>Bacteria</taxon>
        <taxon>Thermotogati</taxon>
        <taxon>Deinococcota</taxon>
        <taxon>Deinococci</taxon>
        <taxon>Deinococcales</taxon>
        <taxon>Deinococcaceae</taxon>
        <taxon>Deinococcus</taxon>
    </lineage>
</organism>
<dbReference type="Gene3D" id="1.10.3210.10">
    <property type="entry name" value="Hypothetical protein af1432"/>
    <property type="match status" value="1"/>
</dbReference>
<dbReference type="Pfam" id="PF21447">
    <property type="entry name" value="Ppx-GppA_III"/>
    <property type="match status" value="1"/>
</dbReference>
<dbReference type="Gene3D" id="3.30.420.150">
    <property type="entry name" value="Exopolyphosphatase. Domain 2"/>
    <property type="match status" value="1"/>
</dbReference>
<dbReference type="CDD" id="cd24006">
    <property type="entry name" value="ASKHA_NBD_PPX_GppA"/>
    <property type="match status" value="1"/>
</dbReference>
<evidence type="ECO:0000313" key="5">
    <source>
        <dbReference type="Proteomes" id="UP000008635"/>
    </source>
</evidence>
<name>E8U4G5_DEIML</name>
<evidence type="ECO:0000259" key="2">
    <source>
        <dbReference type="Pfam" id="PF02541"/>
    </source>
</evidence>
<gene>
    <name evidence="4" type="ordered locus">Deima_3202</name>
</gene>
<dbReference type="SUPFAM" id="SSF109604">
    <property type="entry name" value="HD-domain/PDEase-like"/>
    <property type="match status" value="1"/>
</dbReference>
<dbReference type="KEGG" id="dmr:Deima_3202"/>